<evidence type="ECO:0000313" key="3">
    <source>
        <dbReference type="EMBL" id="TDL17306.1"/>
    </source>
</evidence>
<sequence length="118" mass="13260">WLPYLEFADKYVRDLVQNWRDVMDLLLIFAALFSASVTALAIESYKSLVRDIGDVTVTSLLLRISKQLANHTRTPAAVRPPFRAQPGDVAVNVFWFLSFAFSLTCALAAVLVRQWASL</sequence>
<dbReference type="Proteomes" id="UP000294933">
    <property type="component" value="Unassembled WGS sequence"/>
</dbReference>
<dbReference type="Pfam" id="PF20153">
    <property type="entry name" value="DUF6535"/>
    <property type="match status" value="1"/>
</dbReference>
<accession>A0A4Y7PQJ0</accession>
<dbReference type="EMBL" id="ML170224">
    <property type="protein sequence ID" value="TDL17306.1"/>
    <property type="molecule type" value="Genomic_DNA"/>
</dbReference>
<protein>
    <recommendedName>
        <fullName evidence="2">DUF6535 domain-containing protein</fullName>
    </recommendedName>
</protein>
<name>A0A4Y7PQJ0_9AGAM</name>
<feature type="transmembrane region" description="Helical" evidence="1">
    <location>
        <begin position="25"/>
        <end position="42"/>
    </location>
</feature>
<keyword evidence="1" id="KW-1133">Transmembrane helix</keyword>
<proteinExistence type="predicted"/>
<feature type="non-terminal residue" evidence="3">
    <location>
        <position position="1"/>
    </location>
</feature>
<feature type="non-terminal residue" evidence="3">
    <location>
        <position position="118"/>
    </location>
</feature>
<evidence type="ECO:0000259" key="2">
    <source>
        <dbReference type="Pfam" id="PF20153"/>
    </source>
</evidence>
<evidence type="ECO:0000313" key="4">
    <source>
        <dbReference type="Proteomes" id="UP000294933"/>
    </source>
</evidence>
<dbReference type="InterPro" id="IPR045338">
    <property type="entry name" value="DUF6535"/>
</dbReference>
<feature type="transmembrane region" description="Helical" evidence="1">
    <location>
        <begin position="89"/>
        <end position="112"/>
    </location>
</feature>
<keyword evidence="4" id="KW-1185">Reference proteome</keyword>
<gene>
    <name evidence="3" type="ORF">BD410DRAFT_681671</name>
</gene>
<feature type="domain" description="DUF6535" evidence="2">
    <location>
        <begin position="1"/>
        <end position="117"/>
    </location>
</feature>
<organism evidence="3 4">
    <name type="scientific">Rickenella mellea</name>
    <dbReference type="NCBI Taxonomy" id="50990"/>
    <lineage>
        <taxon>Eukaryota</taxon>
        <taxon>Fungi</taxon>
        <taxon>Dikarya</taxon>
        <taxon>Basidiomycota</taxon>
        <taxon>Agaricomycotina</taxon>
        <taxon>Agaricomycetes</taxon>
        <taxon>Hymenochaetales</taxon>
        <taxon>Rickenellaceae</taxon>
        <taxon>Rickenella</taxon>
    </lineage>
</organism>
<dbReference type="AlphaFoldDB" id="A0A4Y7PQJ0"/>
<keyword evidence="1" id="KW-0812">Transmembrane</keyword>
<evidence type="ECO:0000256" key="1">
    <source>
        <dbReference type="SAM" id="Phobius"/>
    </source>
</evidence>
<keyword evidence="1" id="KW-0472">Membrane</keyword>
<dbReference type="VEuPathDB" id="FungiDB:BD410DRAFT_681671"/>
<reference evidence="3 4" key="1">
    <citation type="submission" date="2018-06" db="EMBL/GenBank/DDBJ databases">
        <title>A transcriptomic atlas of mushroom development highlights an independent origin of complex multicellularity.</title>
        <authorList>
            <consortium name="DOE Joint Genome Institute"/>
            <person name="Krizsan K."/>
            <person name="Almasi E."/>
            <person name="Merenyi Z."/>
            <person name="Sahu N."/>
            <person name="Viragh M."/>
            <person name="Koszo T."/>
            <person name="Mondo S."/>
            <person name="Kiss B."/>
            <person name="Balint B."/>
            <person name="Kues U."/>
            <person name="Barry K."/>
            <person name="Hegedus J.C."/>
            <person name="Henrissat B."/>
            <person name="Johnson J."/>
            <person name="Lipzen A."/>
            <person name="Ohm R."/>
            <person name="Nagy I."/>
            <person name="Pangilinan J."/>
            <person name="Yan J."/>
            <person name="Xiong Y."/>
            <person name="Grigoriev I.V."/>
            <person name="Hibbett D.S."/>
            <person name="Nagy L.G."/>
        </authorList>
    </citation>
    <scope>NUCLEOTIDE SEQUENCE [LARGE SCALE GENOMIC DNA]</scope>
    <source>
        <strain evidence="3 4">SZMC22713</strain>
    </source>
</reference>